<gene>
    <name evidence="1" type="ORF">ACFQV2_17620</name>
</gene>
<keyword evidence="2" id="KW-1185">Reference proteome</keyword>
<comment type="caution">
    <text evidence="1">The sequence shown here is derived from an EMBL/GenBank/DDBJ whole genome shotgun (WGS) entry which is preliminary data.</text>
</comment>
<reference evidence="2" key="1">
    <citation type="journal article" date="2019" name="Int. J. Syst. Evol. Microbiol.">
        <title>The Global Catalogue of Microorganisms (GCM) 10K type strain sequencing project: providing services to taxonomists for standard genome sequencing and annotation.</title>
        <authorList>
            <consortium name="The Broad Institute Genomics Platform"/>
            <consortium name="The Broad Institute Genome Sequencing Center for Infectious Disease"/>
            <person name="Wu L."/>
            <person name="Ma J."/>
        </authorList>
    </citation>
    <scope>NUCLEOTIDE SEQUENCE [LARGE SCALE GENOMIC DNA]</scope>
    <source>
        <strain evidence="2">JCM 17695</strain>
    </source>
</reference>
<evidence type="ECO:0000313" key="2">
    <source>
        <dbReference type="Proteomes" id="UP001596512"/>
    </source>
</evidence>
<sequence>MVGPGVAAVWAQSGVPSLVVGRAVAPKAYSTGVPFEVLRDYLLSVPGLPADVAAQLRTFTADGATLPLPVPGDYFRTSTAEVHGVPATVLAAKDGTMAAVLWVEDGVVTAVAGAFDDDEVLAIAEGLR</sequence>
<protein>
    <submittedName>
        <fullName evidence="1">Uncharacterized protein</fullName>
    </submittedName>
</protein>
<dbReference type="EMBL" id="JBHTEY010000004">
    <property type="protein sequence ID" value="MFC7615062.1"/>
    <property type="molecule type" value="Genomic_DNA"/>
</dbReference>
<proteinExistence type="predicted"/>
<accession>A0ABW2TQ57</accession>
<name>A0ABW2TQ57_9PSEU</name>
<organism evidence="1 2">
    <name type="scientific">Actinokineospora soli</name>
    <dbReference type="NCBI Taxonomy" id="1048753"/>
    <lineage>
        <taxon>Bacteria</taxon>
        <taxon>Bacillati</taxon>
        <taxon>Actinomycetota</taxon>
        <taxon>Actinomycetes</taxon>
        <taxon>Pseudonocardiales</taxon>
        <taxon>Pseudonocardiaceae</taxon>
        <taxon>Actinokineospora</taxon>
    </lineage>
</organism>
<evidence type="ECO:0000313" key="1">
    <source>
        <dbReference type="EMBL" id="MFC7615062.1"/>
    </source>
</evidence>
<dbReference type="Proteomes" id="UP001596512">
    <property type="component" value="Unassembled WGS sequence"/>
</dbReference>